<dbReference type="InterPro" id="IPR005990">
    <property type="entry name" value="IMP_DH"/>
</dbReference>
<dbReference type="Pfam" id="PF00478">
    <property type="entry name" value="IMPDH"/>
    <property type="match status" value="1"/>
</dbReference>
<dbReference type="SUPFAM" id="SSF51412">
    <property type="entry name" value="Inosine monophosphate dehydrogenase (IMPDH)"/>
    <property type="match status" value="1"/>
</dbReference>
<dbReference type="SMART" id="SM01240">
    <property type="entry name" value="IMPDH"/>
    <property type="match status" value="1"/>
</dbReference>
<reference evidence="5" key="1">
    <citation type="submission" date="2022-12" db="EMBL/GenBank/DDBJ databases">
        <title>Reference genome sequencing for broad-spectrum identification of bacterial and archaeal isolates by mass spectrometry.</title>
        <authorList>
            <person name="Sekiguchi Y."/>
            <person name="Tourlousse D.M."/>
        </authorList>
    </citation>
    <scope>NUCLEOTIDE SEQUENCE</scope>
    <source>
        <strain evidence="5">LLR39Z86</strain>
    </source>
</reference>
<sequence length="375" mass="39584">MTVRELVEIGPGKIVARGWRLSEVALVPTRRTRDIDDVSTEWQLDAYRFEIPAVGHPSDATMSPTSVIEMGRLGGLGVLNGEGLWCRYVDPNSLLKELADTPAETAIERLQEIYAEPVKPELIAERIAELRAGGITTAIRFSPQHTAELAPLAVEAGVDLLVIQGTIVSAEHVSSGGDVLNLKQFIADLDVPVVVGGATNYKTAMHLMRTGAAGVIVGVGSDDWSTTDTVLGIDVPMASAVVEAAAARRDYLDETGGRYVHLIADGEMTNSGAIAKAIACGADSVMLGSILADAAESPAAGAWWHSAASHPKLPRGRFRPGDSGDVEVPDLEAILYGPSNSSDGSQNLFGGLRRAMAKTGYTTVKEFQKASLVTA</sequence>
<dbReference type="InterPro" id="IPR005992">
    <property type="entry name" value="IMP_DH-rel2"/>
</dbReference>
<dbReference type="Gene3D" id="3.20.20.70">
    <property type="entry name" value="Aldolase class I"/>
    <property type="match status" value="1"/>
</dbReference>
<gene>
    <name evidence="5" type="primary">guaB3</name>
    <name evidence="5" type="ORF">GALLR39Z86_03160</name>
</gene>
<dbReference type="PANTHER" id="PTHR11911">
    <property type="entry name" value="INOSINE-5-MONOPHOSPHATE DEHYDROGENASE RELATED"/>
    <property type="match status" value="1"/>
</dbReference>
<dbReference type="GO" id="GO:0003938">
    <property type="term" value="F:IMP dehydrogenase activity"/>
    <property type="evidence" value="ECO:0007669"/>
    <property type="project" value="InterPro"/>
</dbReference>
<accession>A0A9W6G4V0</accession>
<evidence type="ECO:0000256" key="2">
    <source>
        <dbReference type="ARBA" id="ARBA00023002"/>
    </source>
</evidence>
<dbReference type="Proteomes" id="UP001144313">
    <property type="component" value="Unassembled WGS sequence"/>
</dbReference>
<comment type="similarity">
    <text evidence="1">Belongs to the IMPDH/GMPR family.</text>
</comment>
<proteinExistence type="inferred from homology"/>
<evidence type="ECO:0000313" key="5">
    <source>
        <dbReference type="EMBL" id="GLI40466.1"/>
    </source>
</evidence>
<feature type="domain" description="IMP dehydrogenase/GMP reductase" evidence="4">
    <location>
        <begin position="22"/>
        <end position="300"/>
    </location>
</feature>
<dbReference type="EMBL" id="BSDT01000001">
    <property type="protein sequence ID" value="GLI40466.1"/>
    <property type="molecule type" value="Genomic_DNA"/>
</dbReference>
<dbReference type="NCBIfam" id="TIGR01304">
    <property type="entry name" value="IMP_DH_rel_2"/>
    <property type="match status" value="1"/>
</dbReference>
<evidence type="ECO:0000259" key="4">
    <source>
        <dbReference type="Pfam" id="PF00478"/>
    </source>
</evidence>
<keyword evidence="6" id="KW-1185">Reference proteome</keyword>
<keyword evidence="2" id="KW-0560">Oxidoreductase</keyword>
<organism evidence="5 6">
    <name type="scientific">Glycomyces algeriensis</name>
    <dbReference type="NCBI Taxonomy" id="256037"/>
    <lineage>
        <taxon>Bacteria</taxon>
        <taxon>Bacillati</taxon>
        <taxon>Actinomycetota</taxon>
        <taxon>Actinomycetes</taxon>
        <taxon>Glycomycetales</taxon>
        <taxon>Glycomycetaceae</taxon>
        <taxon>Glycomyces</taxon>
    </lineage>
</organism>
<dbReference type="AlphaFoldDB" id="A0A9W6G4V0"/>
<dbReference type="InterPro" id="IPR001093">
    <property type="entry name" value="IMP_DH_GMPRt"/>
</dbReference>
<protein>
    <submittedName>
        <fullName evidence="5">Oxidoreductase</fullName>
    </submittedName>
</protein>
<comment type="caution">
    <text evidence="5">The sequence shown here is derived from an EMBL/GenBank/DDBJ whole genome shotgun (WGS) entry which is preliminary data.</text>
</comment>
<dbReference type="InterPro" id="IPR013785">
    <property type="entry name" value="Aldolase_TIM"/>
</dbReference>
<evidence type="ECO:0000256" key="1">
    <source>
        <dbReference type="ARBA" id="ARBA00005502"/>
    </source>
</evidence>
<evidence type="ECO:0000313" key="6">
    <source>
        <dbReference type="Proteomes" id="UP001144313"/>
    </source>
</evidence>
<name>A0A9W6G4V0_9ACTN</name>
<evidence type="ECO:0000256" key="3">
    <source>
        <dbReference type="ARBA" id="ARBA00023027"/>
    </source>
</evidence>
<dbReference type="GO" id="GO:0006183">
    <property type="term" value="P:GTP biosynthetic process"/>
    <property type="evidence" value="ECO:0007669"/>
    <property type="project" value="TreeGrafter"/>
</dbReference>
<keyword evidence="3" id="KW-0520">NAD</keyword>
<dbReference type="PANTHER" id="PTHR11911:SF85">
    <property type="entry name" value="INOSINE-5'-MONOPHOSPHATE DEHYDROGENASE"/>
    <property type="match status" value="1"/>
</dbReference>